<accession>A0A917UVG1</accession>
<gene>
    <name evidence="1" type="ORF">GCM10009304_12530</name>
</gene>
<comment type="caution">
    <text evidence="1">The sequence shown here is derived from an EMBL/GenBank/DDBJ whole genome shotgun (WGS) entry which is preliminary data.</text>
</comment>
<protein>
    <submittedName>
        <fullName evidence="1">Uncharacterized protein</fullName>
    </submittedName>
</protein>
<organism evidence="1 2">
    <name type="scientific">Pseudomonas matsuisoli</name>
    <dbReference type="NCBI Taxonomy" id="1515666"/>
    <lineage>
        <taxon>Bacteria</taxon>
        <taxon>Pseudomonadati</taxon>
        <taxon>Pseudomonadota</taxon>
        <taxon>Gammaproteobacteria</taxon>
        <taxon>Pseudomonadales</taxon>
        <taxon>Pseudomonadaceae</taxon>
        <taxon>Pseudomonas</taxon>
    </lineage>
</organism>
<reference evidence="1" key="2">
    <citation type="submission" date="2020-09" db="EMBL/GenBank/DDBJ databases">
        <authorList>
            <person name="Sun Q."/>
            <person name="Ohkuma M."/>
        </authorList>
    </citation>
    <scope>NUCLEOTIDE SEQUENCE</scope>
    <source>
        <strain evidence="1">JCM 30078</strain>
    </source>
</reference>
<evidence type="ECO:0000313" key="1">
    <source>
        <dbReference type="EMBL" id="GGJ88300.1"/>
    </source>
</evidence>
<dbReference type="AlphaFoldDB" id="A0A917UVG1"/>
<sequence length="54" mass="5880">MLHMKTPALGPAFSFPLEQGHLSEESMPLSLSTLDIGLLTELLPECQEILLADT</sequence>
<dbReference type="EMBL" id="BMPO01000002">
    <property type="protein sequence ID" value="GGJ88300.1"/>
    <property type="molecule type" value="Genomic_DNA"/>
</dbReference>
<proteinExistence type="predicted"/>
<dbReference type="Proteomes" id="UP000635983">
    <property type="component" value="Unassembled WGS sequence"/>
</dbReference>
<reference evidence="1" key="1">
    <citation type="journal article" date="2014" name="Int. J. Syst. Evol. Microbiol.">
        <title>Complete genome sequence of Corynebacterium casei LMG S-19264T (=DSM 44701T), isolated from a smear-ripened cheese.</title>
        <authorList>
            <consortium name="US DOE Joint Genome Institute (JGI-PGF)"/>
            <person name="Walter F."/>
            <person name="Albersmeier A."/>
            <person name="Kalinowski J."/>
            <person name="Ruckert C."/>
        </authorList>
    </citation>
    <scope>NUCLEOTIDE SEQUENCE</scope>
    <source>
        <strain evidence="1">JCM 30078</strain>
    </source>
</reference>
<name>A0A917UVG1_9PSED</name>
<evidence type="ECO:0000313" key="2">
    <source>
        <dbReference type="Proteomes" id="UP000635983"/>
    </source>
</evidence>
<keyword evidence="2" id="KW-1185">Reference proteome</keyword>